<dbReference type="EMBL" id="LEKV01006690">
    <property type="protein sequence ID" value="KVH57432.1"/>
    <property type="molecule type" value="Genomic_DNA"/>
</dbReference>
<protein>
    <submittedName>
        <fullName evidence="1">Uncharacterized protein</fullName>
    </submittedName>
</protein>
<reference evidence="1 2" key="1">
    <citation type="journal article" date="2016" name="Sci. Rep.">
        <title>The genome sequence of the outbreeding globe artichoke constructed de novo incorporating a phase-aware low-pass sequencing strategy of F1 progeny.</title>
        <authorList>
            <person name="Scaglione D."/>
            <person name="Reyes-Chin-Wo S."/>
            <person name="Acquadro A."/>
            <person name="Froenicke L."/>
            <person name="Portis E."/>
            <person name="Beitel C."/>
            <person name="Tirone M."/>
            <person name="Mauro R."/>
            <person name="Lo Monaco A."/>
            <person name="Mauromicale G."/>
            <person name="Faccioli P."/>
            <person name="Cattivelli L."/>
            <person name="Rieseberg L."/>
            <person name="Michelmore R."/>
            <person name="Lanteri S."/>
        </authorList>
    </citation>
    <scope>NUCLEOTIDE SEQUENCE [LARGE SCALE GENOMIC DNA]</scope>
    <source>
        <strain evidence="1">2C</strain>
    </source>
</reference>
<comment type="caution">
    <text evidence="1">The sequence shown here is derived from an EMBL/GenBank/DDBJ whole genome shotgun (WGS) entry which is preliminary data.</text>
</comment>
<evidence type="ECO:0000313" key="1">
    <source>
        <dbReference type="EMBL" id="KVH57432.1"/>
    </source>
</evidence>
<dbReference type="Gramene" id="KVH57432">
    <property type="protein sequence ID" value="KVH57432"/>
    <property type="gene ID" value="Ccrd_025672"/>
</dbReference>
<feature type="non-terminal residue" evidence="1">
    <location>
        <position position="1"/>
    </location>
</feature>
<name>A0A118J7M6_CYNCS</name>
<organism evidence="1 2">
    <name type="scientific">Cynara cardunculus var. scolymus</name>
    <name type="common">Globe artichoke</name>
    <name type="synonym">Cynara scolymus</name>
    <dbReference type="NCBI Taxonomy" id="59895"/>
    <lineage>
        <taxon>Eukaryota</taxon>
        <taxon>Viridiplantae</taxon>
        <taxon>Streptophyta</taxon>
        <taxon>Embryophyta</taxon>
        <taxon>Tracheophyta</taxon>
        <taxon>Spermatophyta</taxon>
        <taxon>Magnoliopsida</taxon>
        <taxon>eudicotyledons</taxon>
        <taxon>Gunneridae</taxon>
        <taxon>Pentapetalae</taxon>
        <taxon>asterids</taxon>
        <taxon>campanulids</taxon>
        <taxon>Asterales</taxon>
        <taxon>Asteraceae</taxon>
        <taxon>Carduoideae</taxon>
        <taxon>Cardueae</taxon>
        <taxon>Carduinae</taxon>
        <taxon>Cynara</taxon>
    </lineage>
</organism>
<dbReference type="AlphaFoldDB" id="A0A118J7M6"/>
<evidence type="ECO:0000313" key="2">
    <source>
        <dbReference type="Proteomes" id="UP000243975"/>
    </source>
</evidence>
<dbReference type="Proteomes" id="UP000243975">
    <property type="component" value="Unassembled WGS sequence"/>
</dbReference>
<sequence length="150" mass="16815">MNSNNWLSFPLSPTHSSLPPYLHTAQSHKFSLGLVHDNMDTPFPNQEWNLIGEQGNNDQIPKVADFLGVSKSENSSDHVAYNDIQVCCLKFKTRTLSAMPTSYELPENASTLQSLTLSMGSGKRSTCETSIGENLYNFEFCFIKSIRKTF</sequence>
<keyword evidence="2" id="KW-1185">Reference proteome</keyword>
<accession>A0A118J7M6</accession>
<gene>
    <name evidence="1" type="ORF">Ccrd_025672</name>
</gene>
<proteinExistence type="predicted"/>